<feature type="region of interest" description="Disordered" evidence="1">
    <location>
        <begin position="208"/>
        <end position="239"/>
    </location>
</feature>
<evidence type="ECO:0000313" key="3">
    <source>
        <dbReference type="Proteomes" id="UP000194360"/>
    </source>
</evidence>
<proteinExistence type="predicted"/>
<feature type="region of interest" description="Disordered" evidence="1">
    <location>
        <begin position="290"/>
        <end position="333"/>
    </location>
</feature>
<gene>
    <name evidence="2" type="ORF">BG845_00208</name>
</gene>
<reference evidence="2 3" key="1">
    <citation type="submission" date="2016-09" db="EMBL/GenBank/DDBJ databases">
        <title>Pseudonocardia autotrophica DSM535, a candidate organism with high potential of specific P450 cytochromes.</title>
        <authorList>
            <person name="Grumaz C."/>
            <person name="Vainshtein Y."/>
            <person name="Kirstahler P."/>
            <person name="Sohn K."/>
        </authorList>
    </citation>
    <scope>NUCLEOTIDE SEQUENCE [LARGE SCALE GENOMIC DNA]</scope>
    <source>
        <strain evidence="2 3">DSM 535</strain>
    </source>
</reference>
<keyword evidence="3" id="KW-1185">Reference proteome</keyword>
<dbReference type="AlphaFoldDB" id="A0A1Y2NB13"/>
<name>A0A1Y2NB13_PSEAH</name>
<accession>A0A1Y2NB13</accession>
<protein>
    <submittedName>
        <fullName evidence="2">Uncharacterized protein</fullName>
    </submittedName>
</protein>
<sequence length="333" mass="34927">MCAAPDEGRIAGPRRTPGSTVVAAPGALLSPLRERCCRRFGSAVVAVPRVPGMPSRRCGERAGGVTATPAAARSGCCRDRCAGPCSGTVAATEPAFTAFTAFTAVGRCTVRAGSCSPSVPRNAVRAVPGAAERVPRDRGGRFRHCRARSAERERRVLAVPSRCVPRGARWTAPALPGAFRGTRREGSWPAVGCVPGSGGGRFRHCRARSAERGRGAPGDGGVRSAERAREGSGRAGACFRSGDGWRGAAECVPRNAAGEVPPCRGRCSRDPRWAAPALPSAFRGTRTCGFRAVRRPPRSALSGRPPAPPRPRRSGRRPAPAPGRPRRPWPDRG</sequence>
<evidence type="ECO:0000313" key="2">
    <source>
        <dbReference type="EMBL" id="OSY44088.1"/>
    </source>
</evidence>
<evidence type="ECO:0000256" key="1">
    <source>
        <dbReference type="SAM" id="MobiDB-lite"/>
    </source>
</evidence>
<dbReference type="EMBL" id="MIGB01000001">
    <property type="protein sequence ID" value="OSY44088.1"/>
    <property type="molecule type" value="Genomic_DNA"/>
</dbReference>
<comment type="caution">
    <text evidence="2">The sequence shown here is derived from an EMBL/GenBank/DDBJ whole genome shotgun (WGS) entry which is preliminary data.</text>
</comment>
<dbReference type="Proteomes" id="UP000194360">
    <property type="component" value="Unassembled WGS sequence"/>
</dbReference>
<organism evidence="2 3">
    <name type="scientific">Pseudonocardia autotrophica</name>
    <name type="common">Amycolata autotrophica</name>
    <name type="synonym">Nocardia autotrophica</name>
    <dbReference type="NCBI Taxonomy" id="2074"/>
    <lineage>
        <taxon>Bacteria</taxon>
        <taxon>Bacillati</taxon>
        <taxon>Actinomycetota</taxon>
        <taxon>Actinomycetes</taxon>
        <taxon>Pseudonocardiales</taxon>
        <taxon>Pseudonocardiaceae</taxon>
        <taxon>Pseudonocardia</taxon>
    </lineage>
</organism>